<dbReference type="AlphaFoldDB" id="A0A448WLF0"/>
<accession>A0A448WLF0</accession>
<feature type="compositionally biased region" description="Basic and acidic residues" evidence="1">
    <location>
        <begin position="123"/>
        <end position="134"/>
    </location>
</feature>
<evidence type="ECO:0000313" key="2">
    <source>
        <dbReference type="EMBL" id="VEL14655.1"/>
    </source>
</evidence>
<keyword evidence="3" id="KW-1185">Reference proteome</keyword>
<evidence type="ECO:0000313" key="3">
    <source>
        <dbReference type="Proteomes" id="UP000784294"/>
    </source>
</evidence>
<name>A0A448WLF0_9PLAT</name>
<dbReference type="Proteomes" id="UP000784294">
    <property type="component" value="Unassembled WGS sequence"/>
</dbReference>
<comment type="caution">
    <text evidence="2">The sequence shown here is derived from an EMBL/GenBank/DDBJ whole genome shotgun (WGS) entry which is preliminary data.</text>
</comment>
<evidence type="ECO:0000256" key="1">
    <source>
        <dbReference type="SAM" id="MobiDB-lite"/>
    </source>
</evidence>
<organism evidence="2 3">
    <name type="scientific">Protopolystoma xenopodis</name>
    <dbReference type="NCBI Taxonomy" id="117903"/>
    <lineage>
        <taxon>Eukaryota</taxon>
        <taxon>Metazoa</taxon>
        <taxon>Spiralia</taxon>
        <taxon>Lophotrochozoa</taxon>
        <taxon>Platyhelminthes</taxon>
        <taxon>Monogenea</taxon>
        <taxon>Polyopisthocotylea</taxon>
        <taxon>Polystomatidea</taxon>
        <taxon>Polystomatidae</taxon>
        <taxon>Protopolystoma</taxon>
    </lineage>
</organism>
<dbReference type="EMBL" id="CAAALY010021878">
    <property type="protein sequence ID" value="VEL14655.1"/>
    <property type="molecule type" value="Genomic_DNA"/>
</dbReference>
<sequence length="178" mass="20054">MGKSLTYLDNLTCPVTREYTLHYHESGSSPAESGDEASSGEIATAVHFSMKEDTFFGKQRSTDMIMVGRFPPENGVFRDWGRGFFLFNSPGRSEQQDVRLHRTLLIVLPAEYDPSTGRRFRNEHKSLNQGDKRNGSGTRKSGGVQKLDPKEAWILAPCCFAPTIRRSEMVCCPEKYPI</sequence>
<proteinExistence type="predicted"/>
<gene>
    <name evidence="2" type="ORF">PXEA_LOCUS8095</name>
</gene>
<reference evidence="2" key="1">
    <citation type="submission" date="2018-11" db="EMBL/GenBank/DDBJ databases">
        <authorList>
            <consortium name="Pathogen Informatics"/>
        </authorList>
    </citation>
    <scope>NUCLEOTIDE SEQUENCE</scope>
</reference>
<feature type="region of interest" description="Disordered" evidence="1">
    <location>
        <begin position="117"/>
        <end position="144"/>
    </location>
</feature>
<protein>
    <submittedName>
        <fullName evidence="2">Uncharacterized protein</fullName>
    </submittedName>
</protein>